<dbReference type="Pfam" id="PF01026">
    <property type="entry name" value="TatD_DNase"/>
    <property type="match status" value="1"/>
</dbReference>
<keyword evidence="2" id="KW-0540">Nuclease</keyword>
<dbReference type="PANTHER" id="PTHR10060">
    <property type="entry name" value="TATD FAMILY DEOXYRIBONUCLEASE"/>
    <property type="match status" value="1"/>
</dbReference>
<accession>A0A0J9R6Y5</accession>
<dbReference type="GO" id="GO:0005829">
    <property type="term" value="C:cytosol"/>
    <property type="evidence" value="ECO:0007669"/>
    <property type="project" value="TreeGrafter"/>
</dbReference>
<dbReference type="OrthoDB" id="6079689at2759"/>
<evidence type="ECO:0000256" key="5">
    <source>
        <dbReference type="ARBA" id="ARBA00039767"/>
    </source>
</evidence>
<dbReference type="Proteomes" id="UP000035880">
    <property type="component" value="Chromosome 2R"/>
</dbReference>
<dbReference type="InterPro" id="IPR018228">
    <property type="entry name" value="DNase_TatD-rel_CS"/>
</dbReference>
<keyword evidence="3 7" id="KW-0479">Metal-binding</keyword>
<protein>
    <recommendedName>
        <fullName evidence="5">Deoxyribonuclease TATDN1</fullName>
    </recommendedName>
</protein>
<name>A0A0J9R6Y5_DROSI</name>
<evidence type="ECO:0000256" key="7">
    <source>
        <dbReference type="PIRSR" id="PIRSR005902-1"/>
    </source>
</evidence>
<dbReference type="InterPro" id="IPR001130">
    <property type="entry name" value="TatD-like"/>
</dbReference>
<dbReference type="AlphaFoldDB" id="A0A0J9R6Y5"/>
<comment type="similarity">
    <text evidence="1">Belongs to the metallo-dependent hydrolases superfamily. TatD-type hydrolase family.</text>
</comment>
<dbReference type="InterPro" id="IPR050891">
    <property type="entry name" value="TatD-type_Hydrolase"/>
</dbReference>
<evidence type="ECO:0000256" key="3">
    <source>
        <dbReference type="ARBA" id="ARBA00022723"/>
    </source>
</evidence>
<dbReference type="PROSITE" id="PS01091">
    <property type="entry name" value="TATD_3"/>
    <property type="match status" value="1"/>
</dbReference>
<dbReference type="KEGG" id="dsi:Dsimw501_GD10435"/>
<gene>
    <name evidence="8" type="primary">Dsim\GD10435</name>
    <name evidence="8" type="ORF">Dsimw501_GD10435</name>
</gene>
<feature type="binding site" evidence="7">
    <location>
        <position position="154"/>
    </location>
    <ligand>
        <name>a divalent metal cation</name>
        <dbReference type="ChEBI" id="CHEBI:60240"/>
        <label>2</label>
    </ligand>
</feature>
<feature type="binding site" evidence="7">
    <location>
        <position position="231"/>
    </location>
    <ligand>
        <name>a divalent metal cation</name>
        <dbReference type="ChEBI" id="CHEBI:60240"/>
        <label>1</label>
    </ligand>
</feature>
<evidence type="ECO:0000256" key="6">
    <source>
        <dbReference type="ARBA" id="ARBA00045223"/>
    </source>
</evidence>
<sequence>MLRRCFGMAMKYIDIGANLTDPMFQGCYGGTQKHEPDLHIVLERAWQQGLQKIIVTAGCLKDVDEALELAFKDERIYTTVGTHPTRCEEFVSDPEGYYDQLRSRIKANRTKVLAVGECGLDYDRLQFCGRETQRLYFEKQLELAAEFKLPLFLHMRNAAEDFMSILERNRDKIEECGGGVVHSFTGTLEEAQRILAFGGLYIGLNGCSLKTEENAEVVRKLPNDRIMLETDCPWCGIRPSHAGHKHVTTKFPTVKKKEKWTAESLIDGRCEPCQISQVLESIAGIKQEPKEELAALYYQNTLDLFFGTAESKE</sequence>
<dbReference type="GO" id="GO:0008296">
    <property type="term" value="F:3'-5'-DNA exonuclease activity"/>
    <property type="evidence" value="ECO:0007669"/>
    <property type="project" value="TreeGrafter"/>
</dbReference>
<dbReference type="GO" id="GO:0046872">
    <property type="term" value="F:metal ion binding"/>
    <property type="evidence" value="ECO:0007669"/>
    <property type="project" value="UniProtKB-KW"/>
</dbReference>
<feature type="binding site" evidence="7">
    <location>
        <position position="117"/>
    </location>
    <ligand>
        <name>a divalent metal cation</name>
        <dbReference type="ChEBI" id="CHEBI:60240"/>
        <label>1</label>
    </ligand>
</feature>
<comment type="function">
    <text evidence="6">Deoxyribonuclease which catalyzes (in vitro) the decatenation of kinetoplast DNA, which are circular DNA catenated to each other, producing linear DNA molecules. Plays an important role in chromosomal segregation and cell cycle progression during eye development probably via its DNA decatenation activity.</text>
</comment>
<dbReference type="EMBL" id="CM002911">
    <property type="protein sequence ID" value="KMY91853.1"/>
    <property type="molecule type" value="Genomic_DNA"/>
</dbReference>
<dbReference type="SUPFAM" id="SSF51556">
    <property type="entry name" value="Metallo-dependent hydrolases"/>
    <property type="match status" value="1"/>
</dbReference>
<dbReference type="PIRSF" id="PIRSF005902">
    <property type="entry name" value="DNase_TatD"/>
    <property type="match status" value="1"/>
</dbReference>
<dbReference type="InterPro" id="IPR032466">
    <property type="entry name" value="Metal_Hydrolase"/>
</dbReference>
<dbReference type="PROSITE" id="PS01090">
    <property type="entry name" value="TATD_2"/>
    <property type="match status" value="1"/>
</dbReference>
<dbReference type="CDD" id="cd01310">
    <property type="entry name" value="TatD_DNAse"/>
    <property type="match status" value="1"/>
</dbReference>
<evidence type="ECO:0000256" key="1">
    <source>
        <dbReference type="ARBA" id="ARBA00009275"/>
    </source>
</evidence>
<dbReference type="Bgee" id="FBgn0182206">
    <property type="expression patterns" value="Expressed in embryo and 3 other cell types or tissues"/>
</dbReference>
<organism evidence="8 9">
    <name type="scientific">Drosophila simulans</name>
    <name type="common">Fruit fly</name>
    <dbReference type="NCBI Taxonomy" id="7240"/>
    <lineage>
        <taxon>Eukaryota</taxon>
        <taxon>Metazoa</taxon>
        <taxon>Ecdysozoa</taxon>
        <taxon>Arthropoda</taxon>
        <taxon>Hexapoda</taxon>
        <taxon>Insecta</taxon>
        <taxon>Pterygota</taxon>
        <taxon>Neoptera</taxon>
        <taxon>Endopterygota</taxon>
        <taxon>Diptera</taxon>
        <taxon>Brachycera</taxon>
        <taxon>Muscomorpha</taxon>
        <taxon>Ephydroidea</taxon>
        <taxon>Drosophilidae</taxon>
        <taxon>Drosophila</taxon>
        <taxon>Sophophora</taxon>
    </lineage>
</organism>
<evidence type="ECO:0000256" key="4">
    <source>
        <dbReference type="ARBA" id="ARBA00022801"/>
    </source>
</evidence>
<reference evidence="8 9" key="1">
    <citation type="journal article" date="2013" name="Genome Res.">
        <title>A second-generation assembly of the Drosophila simulans genome provides new insights into patterns of lineage-specific divergence.</title>
        <authorList>
            <person name="Hu T.T."/>
            <person name="Eisen M.B."/>
            <person name="Thornton K.R."/>
            <person name="Andolfatto P."/>
        </authorList>
    </citation>
    <scope>NUCLEOTIDE SEQUENCE [LARGE SCALE GENOMIC DNA]</scope>
    <source>
        <strain evidence="9">w501</strain>
    </source>
</reference>
<dbReference type="Gene3D" id="3.20.20.140">
    <property type="entry name" value="Metal-dependent hydrolases"/>
    <property type="match status" value="1"/>
</dbReference>
<feature type="binding site" evidence="7">
    <location>
        <position position="182"/>
    </location>
    <ligand>
        <name>a divalent metal cation</name>
        <dbReference type="ChEBI" id="CHEBI:60240"/>
        <label>2</label>
    </ligand>
</feature>
<evidence type="ECO:0000256" key="2">
    <source>
        <dbReference type="ARBA" id="ARBA00022722"/>
    </source>
</evidence>
<dbReference type="PANTHER" id="PTHR10060:SF15">
    <property type="entry name" value="DEOXYRIBONUCLEASE TATDN1"/>
    <property type="match status" value="1"/>
</dbReference>
<evidence type="ECO:0000313" key="8">
    <source>
        <dbReference type="EMBL" id="KMY91853.1"/>
    </source>
</evidence>
<proteinExistence type="inferred from homology"/>
<evidence type="ECO:0000313" key="9">
    <source>
        <dbReference type="Proteomes" id="UP000035880"/>
    </source>
</evidence>
<keyword evidence="4 8" id="KW-0378">Hydrolase</keyword>
<dbReference type="FunFam" id="3.20.20.140:FF:000040">
    <property type="entry name" value="Putative tatD related deoxyribonuclease"/>
    <property type="match status" value="1"/>
</dbReference>